<evidence type="ECO:0000256" key="4">
    <source>
        <dbReference type="ARBA" id="ARBA00022840"/>
    </source>
</evidence>
<sequence length="708" mass="82393">MQTIAIQDTFLEAFSKLPKAEQKRTQEMIRKLREDSFYSSLNLERYKEAVDPRVYSIRVNHTYRAIAIRPEKSDTMLLVWVDHHDEAYRWAKRKRFTVNPQTGVIQMWSLEEANESFIQDVSANTYGLFTSLTDKQLRTLGVPSELVAEVQQIKTIQELEQKKGKIPSDAIEALQYLAHGEAYEEVVRFMEELQVEAQQLANQTKEATAFEKAIKSVHSSRHIVVVSDDEQLNEILTKPLEKWRIFLHPSQKVLVEKNYLGPVRVLGGAGTGKTVVALHRARRLVRNILKPQEKILVTTYNSNLADYLKECLRTMCTEQEFNQIDVIPIDQLAKRIIYQLVKLPINKIINEAMDMKEIWIKSCQETGYPVEKLHFVIQEYIHVIQNHGIQTWEEYAHIPRIGRGIRISSREREKVWQVVSFVRQQMDKLKWYEFVDILRIARTWLEQNPGTFVYRCAVVDEAQDFHMEAFKLLRALVPKKMNDLFIVGDPHQRIDSHHVVLRLCGINIRGQRSKRLRINYRTTEQIREQAVKRLQGFEFDDLDGGKLDGKDTSLIYGEPPERLHFTTEHEEQQFIVNEVRNLLDQGIRCNEIAILARTSQIVEKLKKSLQSHQIPVVTLKSHFVQTESGINCGTMHRSKGLEFRIVFIAGVNKDVIPLYDKYLDLEQGGLEDYEKQERSLLYVASTRARDKLYVTSYGTPSSLWELDS</sequence>
<feature type="coiled-coil region" evidence="10">
    <location>
        <begin position="183"/>
        <end position="210"/>
    </location>
</feature>
<evidence type="ECO:0000256" key="1">
    <source>
        <dbReference type="ARBA" id="ARBA00022741"/>
    </source>
</evidence>
<dbReference type="AlphaFoldDB" id="A0A364K995"/>
<evidence type="ECO:0000313" key="13">
    <source>
        <dbReference type="Proteomes" id="UP000251213"/>
    </source>
</evidence>
<dbReference type="InterPro" id="IPR000212">
    <property type="entry name" value="DNA_helicase_UvrD/REP"/>
</dbReference>
<dbReference type="GO" id="GO:0005524">
    <property type="term" value="F:ATP binding"/>
    <property type="evidence" value="ECO:0007669"/>
    <property type="project" value="UniProtKB-UniRule"/>
</dbReference>
<evidence type="ECO:0000313" key="12">
    <source>
        <dbReference type="EMBL" id="RAL26867.1"/>
    </source>
</evidence>
<dbReference type="GO" id="GO:0000725">
    <property type="term" value="P:recombinational repair"/>
    <property type="evidence" value="ECO:0007669"/>
    <property type="project" value="TreeGrafter"/>
</dbReference>
<reference evidence="12 13" key="1">
    <citation type="submission" date="2018-06" db="EMBL/GenBank/DDBJ databases">
        <title>Thermoflavimicrobium daqus sp. nov., a thermophilic microbe isolated from Moutai-flavour Daqu.</title>
        <authorList>
            <person name="Wang X."/>
            <person name="Zhou H."/>
        </authorList>
    </citation>
    <scope>NUCLEOTIDE SEQUENCE [LARGE SCALE GENOMIC DNA]</scope>
    <source>
        <strain evidence="12 13">FBKL4.011</strain>
    </source>
</reference>
<dbReference type="PANTHER" id="PTHR11070:SF45">
    <property type="entry name" value="DNA 3'-5' HELICASE"/>
    <property type="match status" value="1"/>
</dbReference>
<evidence type="ECO:0000256" key="3">
    <source>
        <dbReference type="ARBA" id="ARBA00022806"/>
    </source>
</evidence>
<keyword evidence="3 9" id="KW-0347">Helicase</keyword>
<dbReference type="InterPro" id="IPR014017">
    <property type="entry name" value="DNA_helicase_UvrD-like_C"/>
</dbReference>
<reference evidence="12 13" key="2">
    <citation type="submission" date="2018-06" db="EMBL/GenBank/DDBJ databases">
        <authorList>
            <person name="Zhirakovskaya E."/>
        </authorList>
    </citation>
    <scope>NUCLEOTIDE SEQUENCE [LARGE SCALE GENOMIC DNA]</scope>
    <source>
        <strain evidence="12 13">FBKL4.011</strain>
    </source>
</reference>
<evidence type="ECO:0000256" key="6">
    <source>
        <dbReference type="ARBA" id="ARBA00034617"/>
    </source>
</evidence>
<evidence type="ECO:0000256" key="8">
    <source>
        <dbReference type="ARBA" id="ARBA00048988"/>
    </source>
</evidence>
<comment type="caution">
    <text evidence="12">The sequence shown here is derived from an EMBL/GenBank/DDBJ whole genome shotgun (WGS) entry which is preliminary data.</text>
</comment>
<keyword evidence="5" id="KW-0413">Isomerase</keyword>
<keyword evidence="13" id="KW-1185">Reference proteome</keyword>
<keyword evidence="10" id="KW-0175">Coiled coil</keyword>
<accession>A0A364K995</accession>
<keyword evidence="2 9" id="KW-0378">Hydrolase</keyword>
<protein>
    <recommendedName>
        <fullName evidence="7">DNA 3'-5' helicase</fullName>
        <ecNumber evidence="7">5.6.2.4</ecNumber>
    </recommendedName>
</protein>
<dbReference type="PROSITE" id="PS51198">
    <property type="entry name" value="UVRD_HELICASE_ATP_BIND"/>
    <property type="match status" value="1"/>
</dbReference>
<dbReference type="OrthoDB" id="9787585at2"/>
<organism evidence="12 13">
    <name type="scientific">Thermoflavimicrobium daqui</name>
    <dbReference type="NCBI Taxonomy" id="2137476"/>
    <lineage>
        <taxon>Bacteria</taxon>
        <taxon>Bacillati</taxon>
        <taxon>Bacillota</taxon>
        <taxon>Bacilli</taxon>
        <taxon>Bacillales</taxon>
        <taxon>Thermoactinomycetaceae</taxon>
        <taxon>Thermoflavimicrobium</taxon>
    </lineage>
</organism>
<name>A0A364K995_9BACL</name>
<dbReference type="PANTHER" id="PTHR11070">
    <property type="entry name" value="UVRD / RECB / PCRA DNA HELICASE FAMILY MEMBER"/>
    <property type="match status" value="1"/>
</dbReference>
<dbReference type="EMBL" id="QJKK01000001">
    <property type="protein sequence ID" value="RAL26867.1"/>
    <property type="molecule type" value="Genomic_DNA"/>
</dbReference>
<dbReference type="GO" id="GO:0043138">
    <property type="term" value="F:3'-5' DNA helicase activity"/>
    <property type="evidence" value="ECO:0007669"/>
    <property type="project" value="UniProtKB-EC"/>
</dbReference>
<dbReference type="GO" id="GO:0016887">
    <property type="term" value="F:ATP hydrolysis activity"/>
    <property type="evidence" value="ECO:0007669"/>
    <property type="project" value="RHEA"/>
</dbReference>
<evidence type="ECO:0000256" key="10">
    <source>
        <dbReference type="SAM" id="Coils"/>
    </source>
</evidence>
<dbReference type="Gene3D" id="3.30.2310.20">
    <property type="entry name" value="RelE-like"/>
    <property type="match status" value="1"/>
</dbReference>
<dbReference type="Pfam" id="PF13361">
    <property type="entry name" value="UvrD_C"/>
    <property type="match status" value="2"/>
</dbReference>
<dbReference type="Gene3D" id="3.40.50.300">
    <property type="entry name" value="P-loop containing nucleotide triphosphate hydrolases"/>
    <property type="match status" value="2"/>
</dbReference>
<dbReference type="CDD" id="cd18807">
    <property type="entry name" value="SF1_C_UvrD"/>
    <property type="match status" value="1"/>
</dbReference>
<feature type="domain" description="UvrD-like helicase ATP-binding" evidence="11">
    <location>
        <begin position="246"/>
        <end position="523"/>
    </location>
</feature>
<dbReference type="EC" id="5.6.2.4" evidence="7"/>
<proteinExistence type="predicted"/>
<dbReference type="InterPro" id="IPR035093">
    <property type="entry name" value="RelE/ParE_toxin_dom_sf"/>
</dbReference>
<comment type="catalytic activity">
    <reaction evidence="8">
        <text>ATP + H2O = ADP + phosphate + H(+)</text>
        <dbReference type="Rhea" id="RHEA:13065"/>
        <dbReference type="ChEBI" id="CHEBI:15377"/>
        <dbReference type="ChEBI" id="CHEBI:15378"/>
        <dbReference type="ChEBI" id="CHEBI:30616"/>
        <dbReference type="ChEBI" id="CHEBI:43474"/>
        <dbReference type="ChEBI" id="CHEBI:456216"/>
        <dbReference type="EC" id="5.6.2.4"/>
    </reaction>
</comment>
<dbReference type="Pfam" id="PF00580">
    <property type="entry name" value="UvrD-helicase"/>
    <property type="match status" value="1"/>
</dbReference>
<dbReference type="InterPro" id="IPR027417">
    <property type="entry name" value="P-loop_NTPase"/>
</dbReference>
<keyword evidence="4 9" id="KW-0067">ATP-binding</keyword>
<dbReference type="SUPFAM" id="SSF52540">
    <property type="entry name" value="P-loop containing nucleoside triphosphate hydrolases"/>
    <property type="match status" value="1"/>
</dbReference>
<evidence type="ECO:0000256" key="7">
    <source>
        <dbReference type="ARBA" id="ARBA00034808"/>
    </source>
</evidence>
<keyword evidence="1 9" id="KW-0547">Nucleotide-binding</keyword>
<dbReference type="Proteomes" id="UP000251213">
    <property type="component" value="Unassembled WGS sequence"/>
</dbReference>
<dbReference type="RefSeq" id="WP_113657472.1">
    <property type="nucleotide sequence ID" value="NZ_KZ845663.1"/>
</dbReference>
<comment type="catalytic activity">
    <reaction evidence="6">
        <text>Couples ATP hydrolysis with the unwinding of duplex DNA by translocating in the 3'-5' direction.</text>
        <dbReference type="EC" id="5.6.2.4"/>
    </reaction>
</comment>
<feature type="binding site" evidence="9">
    <location>
        <begin position="267"/>
        <end position="274"/>
    </location>
    <ligand>
        <name>ATP</name>
        <dbReference type="ChEBI" id="CHEBI:30616"/>
    </ligand>
</feature>
<dbReference type="InterPro" id="IPR014016">
    <property type="entry name" value="UvrD-like_ATP-bd"/>
</dbReference>
<dbReference type="SUPFAM" id="SSF143011">
    <property type="entry name" value="RelE-like"/>
    <property type="match status" value="1"/>
</dbReference>
<evidence type="ECO:0000259" key="11">
    <source>
        <dbReference type="PROSITE" id="PS51198"/>
    </source>
</evidence>
<evidence type="ECO:0000256" key="2">
    <source>
        <dbReference type="ARBA" id="ARBA00022801"/>
    </source>
</evidence>
<evidence type="ECO:0000256" key="5">
    <source>
        <dbReference type="ARBA" id="ARBA00023235"/>
    </source>
</evidence>
<evidence type="ECO:0000256" key="9">
    <source>
        <dbReference type="PROSITE-ProRule" id="PRU00560"/>
    </source>
</evidence>
<dbReference type="GO" id="GO:0003677">
    <property type="term" value="F:DNA binding"/>
    <property type="evidence" value="ECO:0007669"/>
    <property type="project" value="InterPro"/>
</dbReference>
<gene>
    <name evidence="12" type="ORF">DL897_02125</name>
</gene>